<name>A0AAD9D2A7_GLOAC</name>
<evidence type="ECO:0000313" key="2">
    <source>
        <dbReference type="Proteomes" id="UP001244207"/>
    </source>
</evidence>
<sequence length="292" mass="31856">MTIPYYLARSGTDAVNTRLHAPQVEALYPHLYFTTTTASHDTNINANKCREPRERNMETICASKSAVAASSTSSSIPPPRYLPSPGLMLMVLWAHRIALHPRPSRSSDGRERPPTESQLGTSVLILYPNFANLPSDGMETKRETKKQTKAASQNGHFRTPGLAHGRCLFLSTFLSITFHFPAVQLLLGRQAAAWGGPIHWPGSRSPVSEIPSTITIWHQIVSFPSLWKSFSFFSLHCLLGVLEVLGFLLISGPVPCRPVGLGVYYRDGSTPAFSSTLPACPASPVMTLGISS</sequence>
<keyword evidence="2" id="KW-1185">Reference proteome</keyword>
<dbReference type="AlphaFoldDB" id="A0AAD9D2A7"/>
<accession>A0AAD9D2A7</accession>
<protein>
    <submittedName>
        <fullName evidence="1">Uncharacterized protein</fullName>
    </submittedName>
</protein>
<reference evidence="1" key="1">
    <citation type="submission" date="2021-12" db="EMBL/GenBank/DDBJ databases">
        <title>Comparative genomics, transcriptomics and evolutionary studies reveal genomic signatures of adaptation to plant cell wall in hemibiotrophic fungi.</title>
        <authorList>
            <consortium name="DOE Joint Genome Institute"/>
            <person name="Baroncelli R."/>
            <person name="Diaz J.F."/>
            <person name="Benocci T."/>
            <person name="Peng M."/>
            <person name="Battaglia E."/>
            <person name="Haridas S."/>
            <person name="Andreopoulos W."/>
            <person name="Labutti K."/>
            <person name="Pangilinan J."/>
            <person name="Floch G.L."/>
            <person name="Makela M.R."/>
            <person name="Henrissat B."/>
            <person name="Grigoriev I.V."/>
            <person name="Crouch J.A."/>
            <person name="De Vries R.P."/>
            <person name="Sukno S.A."/>
            <person name="Thon M.R."/>
        </authorList>
    </citation>
    <scope>NUCLEOTIDE SEQUENCE</scope>
    <source>
        <strain evidence="1">CBS 112980</strain>
    </source>
</reference>
<dbReference type="EMBL" id="JAHMHS010000006">
    <property type="protein sequence ID" value="KAK1730659.1"/>
    <property type="molecule type" value="Genomic_DNA"/>
</dbReference>
<dbReference type="GeneID" id="85386598"/>
<evidence type="ECO:0000313" key="1">
    <source>
        <dbReference type="EMBL" id="KAK1730659.1"/>
    </source>
</evidence>
<organism evidence="1 2">
    <name type="scientific">Glomerella acutata</name>
    <name type="common">Colletotrichum acutatum</name>
    <dbReference type="NCBI Taxonomy" id="27357"/>
    <lineage>
        <taxon>Eukaryota</taxon>
        <taxon>Fungi</taxon>
        <taxon>Dikarya</taxon>
        <taxon>Ascomycota</taxon>
        <taxon>Pezizomycotina</taxon>
        <taxon>Sordariomycetes</taxon>
        <taxon>Hypocreomycetidae</taxon>
        <taxon>Glomerellales</taxon>
        <taxon>Glomerellaceae</taxon>
        <taxon>Colletotrichum</taxon>
        <taxon>Colletotrichum acutatum species complex</taxon>
    </lineage>
</organism>
<dbReference type="Proteomes" id="UP001244207">
    <property type="component" value="Unassembled WGS sequence"/>
</dbReference>
<proteinExistence type="predicted"/>
<comment type="caution">
    <text evidence="1">The sequence shown here is derived from an EMBL/GenBank/DDBJ whole genome shotgun (WGS) entry which is preliminary data.</text>
</comment>
<dbReference type="RefSeq" id="XP_060370714.1">
    <property type="nucleotide sequence ID" value="XM_060502699.1"/>
</dbReference>
<gene>
    <name evidence="1" type="ORF">BDZ83DRAFT_378546</name>
</gene>